<gene>
    <name evidence="1" type="ORF">CFK40_20625</name>
</gene>
<accession>A0A221MHX0</accession>
<dbReference type="Proteomes" id="UP000204391">
    <property type="component" value="Chromosome"/>
</dbReference>
<dbReference type="EMBL" id="CP022437">
    <property type="protein sequence ID" value="ASN07234.1"/>
    <property type="molecule type" value="Genomic_DNA"/>
</dbReference>
<dbReference type="OrthoDB" id="2433869at2"/>
<sequence length="404" mass="46290">MKKYWKIIVIATVIVLGIGVYYVDSAISATQYPEFVIEKQSGDESEIESIVIDGYYNGSTIQNASFQLTENGMEYDSEASFFEQIMQSSDSMIEQLQQDHSDFMRGKSGNINAFYEDKQTLVYADVNYKTSALEPVDFTFEVSLLDKKSEEKTSYNLAVPNSSNMSYMVVEDVQLIDNKLKLITQSDVGKNEGYHNETHMYIINMQKQKIVNHETLFSVPEQQKDSHYRVNLVQETNPKQAHDHIVFSKTISKVIERQPDMYATEEVAQELIIFNLKTKEIENIELTKELENKEILVFDGSTIYFTEAAAEDVVITSYSMADKKMVNETTLNLTKSQFQEGPMLAVNNEKVYAVTRIRNENTEAEIVVADLKSGETLYKGEITREDPSEQIGKFELFLHEMEFK</sequence>
<dbReference type="AlphaFoldDB" id="A0A221MHX0"/>
<dbReference type="RefSeq" id="WP_089534227.1">
    <property type="nucleotide sequence ID" value="NZ_CP022437.1"/>
</dbReference>
<keyword evidence="2" id="KW-1185">Reference proteome</keyword>
<protein>
    <submittedName>
        <fullName evidence="1">Uncharacterized protein</fullName>
    </submittedName>
</protein>
<reference evidence="1 2" key="1">
    <citation type="journal article" date="2003" name="Int. J. Syst. Evol. Microbiol.">
        <title>Virgibacillus carmonensis sp. nov., Virgibacillus necropolis sp. nov. and Virgibacillus picturae sp. nov., three novel species isolated from deteriorated mural paintings, transfer of the species of the genus salibacillus to Virgibacillus, as Virgibacillus marismortui comb. nov. and Virgibacillus salexigens comb. nov., and emended description of the genus Virgibacillus.</title>
        <authorList>
            <person name="Heyrman J."/>
            <person name="Logan N.A."/>
            <person name="Busse H.J."/>
            <person name="Balcaen A."/>
            <person name="Lebbe L."/>
            <person name="Rodriguez-Diaz M."/>
            <person name="Swings J."/>
            <person name="De Vos P."/>
        </authorList>
    </citation>
    <scope>NUCLEOTIDE SEQUENCE [LARGE SCALE GENOMIC DNA]</scope>
    <source>
        <strain evidence="1 2">LMG 19488</strain>
    </source>
</reference>
<evidence type="ECO:0000313" key="2">
    <source>
        <dbReference type="Proteomes" id="UP000204391"/>
    </source>
</evidence>
<proteinExistence type="predicted"/>
<evidence type="ECO:0000313" key="1">
    <source>
        <dbReference type="EMBL" id="ASN07234.1"/>
    </source>
</evidence>
<name>A0A221MHX0_9BACI</name>
<dbReference type="KEGG" id="vne:CFK40_20625"/>
<organism evidence="1 2">
    <name type="scientific">Virgibacillus necropolis</name>
    <dbReference type="NCBI Taxonomy" id="163877"/>
    <lineage>
        <taxon>Bacteria</taxon>
        <taxon>Bacillati</taxon>
        <taxon>Bacillota</taxon>
        <taxon>Bacilli</taxon>
        <taxon>Bacillales</taxon>
        <taxon>Bacillaceae</taxon>
        <taxon>Virgibacillus</taxon>
    </lineage>
</organism>